<feature type="transmembrane region" description="Helical" evidence="6">
    <location>
        <begin position="515"/>
        <end position="532"/>
    </location>
</feature>
<evidence type="ECO:0000256" key="5">
    <source>
        <dbReference type="SAM" id="MobiDB-lite"/>
    </source>
</evidence>
<keyword evidence="6" id="KW-0812">Transmembrane</keyword>
<sequence length="766" mass="81030">MVESPQRMHRRKSSQDEEDSNVVTSPPNSSTPFPRSRVNSNPAPTHTSISPSSSLLHPPSAGPFRTSFSANRPPVNGNSINGHASPPFRSSTLPSPTHSRTLSHVTSPSRLGPPTSHTRTRSTSSPFSPPVSSPLSASFPSSSHSMPHIPSSAPASKQEFSTSTSAPDTDSSSISPPLGTPPTTPGRHGSRRHSRMHSRNLSVFFPRPGSLPHSTISEDGVQELEVHVDDIEAPISTIPSAGSSVSMRSNHNGPPTPLGSGFTFGGRPPGSAGGDHQPIPPPMGSAGSSRSRRGHHHKHSMSHSFFSFLEPGADAPAARPEDLHTQPTPTPVSPWQPISPFPGAGTTPPHSATSTSHPQNGSAPVHAVDAYYAGHASQHLGGTGSKVAGVLQFLLGSWLWVLGQQAGSLSSTGLGYWIVFDAFGVAIGTVIPGRWARQGGPSEKERLRRSYGNARVETVLMFAQAVYLMFSSVYVCKETVEHLLLSAGGGAVGVEGHSEGHHHHHGEDDMSGIDFPVLFIFLTFFSLLYTALQYGNHSKLVNLTDNRIPSLGSIIRSFIRSISRSSGSSRFGSHSHDYDDPPTSALGMVVTNPYIVSPLCFGFAILATAVSASPDQHRMCDLVLAGVITVVTFNVAYKASVVLGTVLLQTSPPRGSTVSGRMESFLRTIKEIERHPQVVHVPPPHIWQLAPIPSALSSSATLETGKGAAAVAESLVVTLELHVKNGLGDDDVLKLTRWAWEKCVAAIGGSRDRVGGAEVTVGVVRG</sequence>
<keyword evidence="4" id="KW-0406">Ion transport</keyword>
<evidence type="ECO:0000256" key="6">
    <source>
        <dbReference type="SAM" id="Phobius"/>
    </source>
</evidence>
<keyword evidence="2" id="KW-0813">Transport</keyword>
<feature type="transmembrane region" description="Helical" evidence="6">
    <location>
        <begin position="456"/>
        <end position="475"/>
    </location>
</feature>
<evidence type="ECO:0000313" key="8">
    <source>
        <dbReference type="Proteomes" id="UP001556367"/>
    </source>
</evidence>
<accession>A0ABR3IRU5</accession>
<feature type="compositionally biased region" description="Polar residues" evidence="5">
    <location>
        <begin position="66"/>
        <end position="109"/>
    </location>
</feature>
<feature type="compositionally biased region" description="Low complexity" evidence="5">
    <location>
        <begin position="346"/>
        <end position="358"/>
    </location>
</feature>
<name>A0ABR3IRU5_9AGAR</name>
<feature type="compositionally biased region" description="Low complexity" evidence="5">
    <location>
        <begin position="42"/>
        <end position="63"/>
    </location>
</feature>
<keyword evidence="8" id="KW-1185">Reference proteome</keyword>
<evidence type="ECO:0000313" key="7">
    <source>
        <dbReference type="EMBL" id="KAL0945998.1"/>
    </source>
</evidence>
<feature type="transmembrane region" description="Helical" evidence="6">
    <location>
        <begin position="414"/>
        <end position="435"/>
    </location>
</feature>
<evidence type="ECO:0000256" key="4">
    <source>
        <dbReference type="ARBA" id="ARBA00023065"/>
    </source>
</evidence>
<dbReference type="PANTHER" id="PTHR46531:SF1">
    <property type="entry name" value="ZINC TRANSPORTER 6"/>
    <property type="match status" value="1"/>
</dbReference>
<protein>
    <submittedName>
        <fullName evidence="7">Uncharacterized protein</fullName>
    </submittedName>
</protein>
<evidence type="ECO:0000256" key="3">
    <source>
        <dbReference type="ARBA" id="ARBA00022833"/>
    </source>
</evidence>
<feature type="compositionally biased region" description="Low complexity" evidence="5">
    <location>
        <begin position="113"/>
        <end position="126"/>
    </location>
</feature>
<comment type="subcellular location">
    <subcellularLocation>
        <location evidence="1">Endomembrane system</location>
        <topology evidence="1">Multi-pass membrane protein</topology>
    </subcellularLocation>
</comment>
<feature type="region of interest" description="Disordered" evidence="5">
    <location>
        <begin position="1"/>
        <end position="196"/>
    </location>
</feature>
<dbReference type="PANTHER" id="PTHR46531">
    <property type="entry name" value="ZINC TRANSPORTER 6"/>
    <property type="match status" value="1"/>
</dbReference>
<feature type="region of interest" description="Disordered" evidence="5">
    <location>
        <begin position="239"/>
        <end position="363"/>
    </location>
</feature>
<comment type="caution">
    <text evidence="7">The sequence shown here is derived from an EMBL/GenBank/DDBJ whole genome shotgun (WGS) entry which is preliminary data.</text>
</comment>
<evidence type="ECO:0000256" key="1">
    <source>
        <dbReference type="ARBA" id="ARBA00004127"/>
    </source>
</evidence>
<dbReference type="Proteomes" id="UP001556367">
    <property type="component" value="Unassembled WGS sequence"/>
</dbReference>
<feature type="transmembrane region" description="Helical" evidence="6">
    <location>
        <begin position="624"/>
        <end position="648"/>
    </location>
</feature>
<feature type="compositionally biased region" description="Basic residues" evidence="5">
    <location>
        <begin position="290"/>
        <end position="301"/>
    </location>
</feature>
<feature type="transmembrane region" description="Helical" evidence="6">
    <location>
        <begin position="594"/>
        <end position="612"/>
    </location>
</feature>
<evidence type="ECO:0000256" key="2">
    <source>
        <dbReference type="ARBA" id="ARBA00022448"/>
    </source>
</evidence>
<reference evidence="8" key="1">
    <citation type="submission" date="2024-06" db="EMBL/GenBank/DDBJ databases">
        <title>Multi-omics analyses provide insights into the biosynthesis of the anticancer antibiotic pleurotin in Hohenbuehelia grisea.</title>
        <authorList>
            <person name="Weaver J.A."/>
            <person name="Alberti F."/>
        </authorList>
    </citation>
    <scope>NUCLEOTIDE SEQUENCE [LARGE SCALE GENOMIC DNA]</scope>
    <source>
        <strain evidence="8">T-177</strain>
    </source>
</reference>
<keyword evidence="6" id="KW-1133">Transmembrane helix</keyword>
<keyword evidence="3" id="KW-0862">Zinc</keyword>
<dbReference type="InterPro" id="IPR052005">
    <property type="entry name" value="CDF_SLC30A"/>
</dbReference>
<feature type="compositionally biased region" description="Low complexity" evidence="5">
    <location>
        <begin position="133"/>
        <end position="177"/>
    </location>
</feature>
<proteinExistence type="predicted"/>
<feature type="compositionally biased region" description="Gly residues" evidence="5">
    <location>
        <begin position="262"/>
        <end position="273"/>
    </location>
</feature>
<feature type="compositionally biased region" description="Pro residues" evidence="5">
    <location>
        <begin position="328"/>
        <end position="340"/>
    </location>
</feature>
<dbReference type="EMBL" id="JASNQZ010000015">
    <property type="protein sequence ID" value="KAL0945998.1"/>
    <property type="molecule type" value="Genomic_DNA"/>
</dbReference>
<feature type="compositionally biased region" description="Polar residues" evidence="5">
    <location>
        <begin position="239"/>
        <end position="253"/>
    </location>
</feature>
<organism evidence="7 8">
    <name type="scientific">Hohenbuehelia grisea</name>
    <dbReference type="NCBI Taxonomy" id="104357"/>
    <lineage>
        <taxon>Eukaryota</taxon>
        <taxon>Fungi</taxon>
        <taxon>Dikarya</taxon>
        <taxon>Basidiomycota</taxon>
        <taxon>Agaricomycotina</taxon>
        <taxon>Agaricomycetes</taxon>
        <taxon>Agaricomycetidae</taxon>
        <taxon>Agaricales</taxon>
        <taxon>Pleurotineae</taxon>
        <taxon>Pleurotaceae</taxon>
        <taxon>Hohenbuehelia</taxon>
    </lineage>
</organism>
<gene>
    <name evidence="7" type="ORF">HGRIS_012273</name>
</gene>
<feature type="compositionally biased region" description="Polar residues" evidence="5">
    <location>
        <begin position="21"/>
        <end position="41"/>
    </location>
</feature>
<keyword evidence="6" id="KW-0472">Membrane</keyword>